<dbReference type="AlphaFoldDB" id="A0A399R3C8"/>
<evidence type="ECO:0000313" key="3">
    <source>
        <dbReference type="EMBL" id="RIJ24222.1"/>
    </source>
</evidence>
<name>A0A399R3C8_9PROT</name>
<dbReference type="EMBL" id="QWGB01000005">
    <property type="protein sequence ID" value="RIJ24222.1"/>
    <property type="molecule type" value="Genomic_DNA"/>
</dbReference>
<accession>A0A399R3C8</accession>
<dbReference type="Proteomes" id="UP000265431">
    <property type="component" value="Unassembled WGS sequence"/>
</dbReference>
<feature type="region of interest" description="Disordered" evidence="2">
    <location>
        <begin position="1"/>
        <end position="61"/>
    </location>
</feature>
<evidence type="ECO:0000313" key="4">
    <source>
        <dbReference type="Proteomes" id="UP000265431"/>
    </source>
</evidence>
<dbReference type="Pfam" id="PF07896">
    <property type="entry name" value="DUF1674"/>
    <property type="match status" value="1"/>
</dbReference>
<gene>
    <name evidence="3" type="ORF">D1224_08265</name>
</gene>
<dbReference type="InterPro" id="IPR012875">
    <property type="entry name" value="SDHF4"/>
</dbReference>
<dbReference type="PANTHER" id="PTHR28524">
    <property type="entry name" value="SUCCINATE DEHYDROGENASE ASSEMBLY FACTOR 4, MITOCHONDRIAL"/>
    <property type="match status" value="1"/>
</dbReference>
<dbReference type="PANTHER" id="PTHR28524:SF3">
    <property type="entry name" value="SUCCINATE DEHYDROGENASE ASSEMBLY FACTOR 4, MITOCHONDRIAL"/>
    <property type="match status" value="1"/>
</dbReference>
<dbReference type="RefSeq" id="WP_119379411.1">
    <property type="nucleotide sequence ID" value="NZ_QWGB01000005.1"/>
</dbReference>
<feature type="compositionally biased region" description="Basic and acidic residues" evidence="2">
    <location>
        <begin position="11"/>
        <end position="61"/>
    </location>
</feature>
<comment type="similarity">
    <text evidence="1">Belongs to the SDHAF4 family.</text>
</comment>
<evidence type="ECO:0000256" key="1">
    <source>
        <dbReference type="ARBA" id="ARBA00005701"/>
    </source>
</evidence>
<protein>
    <submittedName>
        <fullName evidence="3">DUF1674 domain-containing protein</fullName>
    </submittedName>
</protein>
<reference evidence="3 4" key="1">
    <citation type="submission" date="2018-08" db="EMBL/GenBank/DDBJ databases">
        <title>Henriciella mobilis sp. nov., isolated from seawater.</title>
        <authorList>
            <person name="Cheng H."/>
            <person name="Wu Y.-H."/>
            <person name="Xu X.-W."/>
            <person name="Guo L.-L."/>
        </authorList>
    </citation>
    <scope>NUCLEOTIDE SEQUENCE [LARGE SCALE GENOMIC DNA]</scope>
    <source>
        <strain evidence="3 4">CCUG66934</strain>
    </source>
</reference>
<keyword evidence="4" id="KW-1185">Reference proteome</keyword>
<comment type="caution">
    <text evidence="3">The sequence shown here is derived from an EMBL/GenBank/DDBJ whole genome shotgun (WGS) entry which is preliminary data.</text>
</comment>
<proteinExistence type="inferred from homology"/>
<evidence type="ECO:0000256" key="2">
    <source>
        <dbReference type="SAM" id="MobiDB-lite"/>
    </source>
</evidence>
<sequence>MKKPLSPEAQRALDEAKARREAQIEHEKALEAEREKEKGGPRHREPTRFGDWERKGITYDF</sequence>
<organism evidence="3 4">
    <name type="scientific">Henriciella barbarensis</name>
    <dbReference type="NCBI Taxonomy" id="86342"/>
    <lineage>
        <taxon>Bacteria</taxon>
        <taxon>Pseudomonadati</taxon>
        <taxon>Pseudomonadota</taxon>
        <taxon>Alphaproteobacteria</taxon>
        <taxon>Hyphomonadales</taxon>
        <taxon>Hyphomonadaceae</taxon>
        <taxon>Henriciella</taxon>
    </lineage>
</organism>